<comment type="caution">
    <text evidence="1">The sequence shown here is derived from an EMBL/GenBank/DDBJ whole genome shotgun (WGS) entry which is preliminary data.</text>
</comment>
<keyword evidence="2" id="KW-1185">Reference proteome</keyword>
<proteinExistence type="predicted"/>
<accession>A0ABV5LVK1</accession>
<dbReference type="NCBIfam" id="TIGR03544">
    <property type="entry name" value="DivI1A_domain"/>
    <property type="match status" value="2"/>
</dbReference>
<dbReference type="InterPro" id="IPR019933">
    <property type="entry name" value="DivIVA_domain"/>
</dbReference>
<name>A0ABV5LVK1_9ACTN</name>
<sequence length="195" mass="21786">MTETAGEQALLQHALARRPARTGRWRTGYCVEDVDAFLEHAGRSAPAGTLTSAQVRAVGFASRRGGYDIEETDDVLAAIEDQLVRRERTRALGAGQSARWAERAAALSAAIYGRLGEPAGDRFPRERRLRRGYRPADVDDLCDLLADHLDGREHLTPEDLRRVLFRPSRGRFGYREGPVDAFVDRVVELLVAFER</sequence>
<gene>
    <name evidence="1" type="ORF">ACFFVI_14150</name>
</gene>
<evidence type="ECO:0000313" key="2">
    <source>
        <dbReference type="Proteomes" id="UP001589748"/>
    </source>
</evidence>
<dbReference type="Proteomes" id="UP001589748">
    <property type="component" value="Unassembled WGS sequence"/>
</dbReference>
<organism evidence="1 2">
    <name type="scientific">Kineococcus gynurae</name>
    <dbReference type="NCBI Taxonomy" id="452979"/>
    <lineage>
        <taxon>Bacteria</taxon>
        <taxon>Bacillati</taxon>
        <taxon>Actinomycetota</taxon>
        <taxon>Actinomycetes</taxon>
        <taxon>Kineosporiales</taxon>
        <taxon>Kineosporiaceae</taxon>
        <taxon>Kineococcus</taxon>
    </lineage>
</organism>
<dbReference type="RefSeq" id="WP_380137403.1">
    <property type="nucleotide sequence ID" value="NZ_JBHLUI010000008.1"/>
</dbReference>
<evidence type="ECO:0000313" key="1">
    <source>
        <dbReference type="EMBL" id="MFB9378110.1"/>
    </source>
</evidence>
<dbReference type="EMBL" id="JBHMDM010000007">
    <property type="protein sequence ID" value="MFB9378110.1"/>
    <property type="molecule type" value="Genomic_DNA"/>
</dbReference>
<dbReference type="Gene3D" id="6.10.250.660">
    <property type="match status" value="1"/>
</dbReference>
<reference evidence="1 2" key="1">
    <citation type="submission" date="2024-09" db="EMBL/GenBank/DDBJ databases">
        <authorList>
            <person name="Sun Q."/>
            <person name="Mori K."/>
        </authorList>
    </citation>
    <scope>NUCLEOTIDE SEQUENCE [LARGE SCALE GENOMIC DNA]</scope>
    <source>
        <strain evidence="1 2">TISTR 1856</strain>
    </source>
</reference>
<protein>
    <submittedName>
        <fullName evidence="1">DivIVA domain-containing protein</fullName>
    </submittedName>
</protein>